<evidence type="ECO:0000313" key="6">
    <source>
        <dbReference type="Proteomes" id="UP001205919"/>
    </source>
</evidence>
<evidence type="ECO:0000259" key="4">
    <source>
        <dbReference type="PROSITE" id="PS50949"/>
    </source>
</evidence>
<keyword evidence="2" id="KW-0238">DNA-binding</keyword>
<dbReference type="PANTHER" id="PTHR43537:SF5">
    <property type="entry name" value="UXU OPERON TRANSCRIPTIONAL REGULATOR"/>
    <property type="match status" value="1"/>
</dbReference>
<dbReference type="GO" id="GO:0003700">
    <property type="term" value="F:DNA-binding transcription factor activity"/>
    <property type="evidence" value="ECO:0007669"/>
    <property type="project" value="InterPro"/>
</dbReference>
<organism evidence="5 6">
    <name type="scientific">Cloacibacillus evryensis</name>
    <dbReference type="NCBI Taxonomy" id="508460"/>
    <lineage>
        <taxon>Bacteria</taxon>
        <taxon>Thermotogati</taxon>
        <taxon>Synergistota</taxon>
        <taxon>Synergistia</taxon>
        <taxon>Synergistales</taxon>
        <taxon>Synergistaceae</taxon>
        <taxon>Cloacibacillus</taxon>
    </lineage>
</organism>
<dbReference type="InterPro" id="IPR000524">
    <property type="entry name" value="Tscrpt_reg_HTH_GntR"/>
</dbReference>
<dbReference type="CDD" id="cd07377">
    <property type="entry name" value="WHTH_GntR"/>
    <property type="match status" value="1"/>
</dbReference>
<evidence type="ECO:0000313" key="5">
    <source>
        <dbReference type="EMBL" id="MCQ4815681.1"/>
    </source>
</evidence>
<evidence type="ECO:0000256" key="3">
    <source>
        <dbReference type="ARBA" id="ARBA00023163"/>
    </source>
</evidence>
<feature type="domain" description="HTH gntR-type" evidence="4">
    <location>
        <begin position="7"/>
        <end position="74"/>
    </location>
</feature>
<keyword evidence="1" id="KW-0805">Transcription regulation</keyword>
<reference evidence="5 6" key="1">
    <citation type="submission" date="2022-06" db="EMBL/GenBank/DDBJ databases">
        <title>Isolation of gut microbiota from human fecal samples.</title>
        <authorList>
            <person name="Pamer E.G."/>
            <person name="Barat B."/>
            <person name="Waligurski E."/>
            <person name="Medina S."/>
            <person name="Paddock L."/>
            <person name="Mostad J."/>
        </authorList>
    </citation>
    <scope>NUCLEOTIDE SEQUENCE [LARGE SCALE GENOMIC DNA]</scope>
    <source>
        <strain evidence="5 6">DFI.9.90</strain>
    </source>
</reference>
<dbReference type="InterPro" id="IPR036390">
    <property type="entry name" value="WH_DNA-bd_sf"/>
</dbReference>
<keyword evidence="6" id="KW-1185">Reference proteome</keyword>
<dbReference type="SUPFAM" id="SSF46785">
    <property type="entry name" value="Winged helix' DNA-binding domain"/>
    <property type="match status" value="1"/>
</dbReference>
<proteinExistence type="predicted"/>
<dbReference type="SMART" id="SM00895">
    <property type="entry name" value="FCD"/>
    <property type="match status" value="1"/>
</dbReference>
<evidence type="ECO:0000256" key="2">
    <source>
        <dbReference type="ARBA" id="ARBA00023125"/>
    </source>
</evidence>
<dbReference type="AlphaFoldDB" id="A0AAW5K4U2"/>
<comment type="caution">
    <text evidence="5">The sequence shown here is derived from an EMBL/GenBank/DDBJ whole genome shotgun (WGS) entry which is preliminary data.</text>
</comment>
<dbReference type="PRINTS" id="PR00035">
    <property type="entry name" value="HTHGNTR"/>
</dbReference>
<keyword evidence="3" id="KW-0804">Transcription</keyword>
<dbReference type="Pfam" id="PF00392">
    <property type="entry name" value="GntR"/>
    <property type="match status" value="1"/>
</dbReference>
<dbReference type="EMBL" id="JANFYT010000051">
    <property type="protein sequence ID" value="MCQ4815681.1"/>
    <property type="molecule type" value="Genomic_DNA"/>
</dbReference>
<dbReference type="Gene3D" id="1.20.120.530">
    <property type="entry name" value="GntR ligand-binding domain-like"/>
    <property type="match status" value="1"/>
</dbReference>
<dbReference type="GO" id="GO:0003677">
    <property type="term" value="F:DNA binding"/>
    <property type="evidence" value="ECO:0007669"/>
    <property type="project" value="UniProtKB-KW"/>
</dbReference>
<dbReference type="Gene3D" id="1.10.10.10">
    <property type="entry name" value="Winged helix-like DNA-binding domain superfamily/Winged helix DNA-binding domain"/>
    <property type="match status" value="1"/>
</dbReference>
<name>A0AAW5K4U2_9BACT</name>
<dbReference type="PANTHER" id="PTHR43537">
    <property type="entry name" value="TRANSCRIPTIONAL REGULATOR, GNTR FAMILY"/>
    <property type="match status" value="1"/>
</dbReference>
<dbReference type="InterPro" id="IPR011711">
    <property type="entry name" value="GntR_C"/>
</dbReference>
<dbReference type="Proteomes" id="UP001205919">
    <property type="component" value="Unassembled WGS sequence"/>
</dbReference>
<dbReference type="PROSITE" id="PS50949">
    <property type="entry name" value="HTH_GNTR"/>
    <property type="match status" value="1"/>
</dbReference>
<dbReference type="SUPFAM" id="SSF48008">
    <property type="entry name" value="GntR ligand-binding domain-like"/>
    <property type="match status" value="1"/>
</dbReference>
<dbReference type="RefSeq" id="WP_256182405.1">
    <property type="nucleotide sequence ID" value="NZ_CAUHQN010000115.1"/>
</dbReference>
<dbReference type="SMART" id="SM00345">
    <property type="entry name" value="HTH_GNTR"/>
    <property type="match status" value="1"/>
</dbReference>
<accession>A0AAW5K4U2</accession>
<dbReference type="InterPro" id="IPR036388">
    <property type="entry name" value="WH-like_DNA-bd_sf"/>
</dbReference>
<protein>
    <submittedName>
        <fullName evidence="5">GntR family transcriptional regulator</fullName>
    </submittedName>
</protein>
<dbReference type="InterPro" id="IPR008920">
    <property type="entry name" value="TF_FadR/GntR_C"/>
</dbReference>
<gene>
    <name evidence="5" type="ORF">NE630_14695</name>
</gene>
<sequence>MISYDDKVSWIKAYAWIKDGIDSCRLKMGEPLPETCLANEIGVSRTPVREALRILAQEGYVKIIPLKGAFVSDVSIEDVREIYDIRKLIEPFAALSAVSHIPSAELRQLEAERESFTKKIMGGRDADAACIADLDLKLHFIIARYVPNRRIKSILINGYSQLKRFQRFSAYSFSDIQNMIEQHVMIVNCLKARDPTILQQCIYEHVVNSGEYVMKNYFLR</sequence>
<dbReference type="Pfam" id="PF07729">
    <property type="entry name" value="FCD"/>
    <property type="match status" value="1"/>
</dbReference>
<evidence type="ECO:0000256" key="1">
    <source>
        <dbReference type="ARBA" id="ARBA00023015"/>
    </source>
</evidence>